<gene>
    <name evidence="11" type="ORF">IAA89_03580</name>
</gene>
<dbReference type="EMBL" id="JADIMP010000057">
    <property type="protein sequence ID" value="MBO8441512.1"/>
    <property type="molecule type" value="Genomic_DNA"/>
</dbReference>
<evidence type="ECO:0000256" key="1">
    <source>
        <dbReference type="ARBA" id="ARBA00005077"/>
    </source>
</evidence>
<dbReference type="EC" id="6.3.5.5" evidence="3"/>
<accession>A0A9D9H9N9</accession>
<sequence>MDRYLILSDGSAYKGQAFGAQATTSGNIIYNTNMTGYQEVITNPIYHNQIVVFTVPTLGNIGIKYQNYESIDPVIKGVVVHSISNISTNRKQKVTLDDFLKLHNIPGIYDIDTRKLVHQLHVNKNLKASIVDYPDDHAFDQLNATVLPDSLLDSNQNTYVVPGDGPNIVVLDFGLKKGMLRELSKRHANIIVVPASFSLENILNLDPDGIILSSGPGDPNLVDKVILDKIVDLEKQIPLLGIGLGHQLFALANGASIEPLQIAHEGSNHPILEIVTKQIMYANQAENYIVQRKTVNHEDLLITHVDLIDGSIQGLRHRNYPAFSVEFSPDATPGPLESTRIFDDFIDML</sequence>
<keyword evidence="5" id="KW-0547">Nucleotide-binding</keyword>
<dbReference type="Gene3D" id="3.40.50.880">
    <property type="match status" value="1"/>
</dbReference>
<dbReference type="Pfam" id="PF00117">
    <property type="entry name" value="GATase"/>
    <property type="match status" value="1"/>
</dbReference>
<evidence type="ECO:0000256" key="9">
    <source>
        <dbReference type="ARBA" id="ARBA00048816"/>
    </source>
</evidence>
<evidence type="ECO:0000256" key="7">
    <source>
        <dbReference type="ARBA" id="ARBA00022962"/>
    </source>
</evidence>
<dbReference type="NCBIfam" id="TIGR01368">
    <property type="entry name" value="CPSaseIIsmall"/>
    <property type="match status" value="1"/>
</dbReference>
<organism evidence="11 12">
    <name type="scientific">Candidatus Gallilactobacillus intestinavium</name>
    <dbReference type="NCBI Taxonomy" id="2840838"/>
    <lineage>
        <taxon>Bacteria</taxon>
        <taxon>Bacillati</taxon>
        <taxon>Bacillota</taxon>
        <taxon>Bacilli</taxon>
        <taxon>Lactobacillales</taxon>
        <taxon>Lactobacillaceae</taxon>
        <taxon>Lactobacillaceae incertae sedis</taxon>
        <taxon>Candidatus Gallilactobacillus</taxon>
    </lineage>
</organism>
<dbReference type="PRINTS" id="PR00099">
    <property type="entry name" value="CPSGATASE"/>
</dbReference>
<evidence type="ECO:0000256" key="4">
    <source>
        <dbReference type="ARBA" id="ARBA00022598"/>
    </source>
</evidence>
<feature type="domain" description="Carbamoyl-phosphate synthase small subunit N-terminal" evidence="10">
    <location>
        <begin position="1"/>
        <end position="131"/>
    </location>
</feature>
<reference evidence="11" key="1">
    <citation type="submission" date="2020-10" db="EMBL/GenBank/DDBJ databases">
        <authorList>
            <person name="Gilroy R."/>
        </authorList>
    </citation>
    <scope>NUCLEOTIDE SEQUENCE</scope>
    <source>
        <strain evidence="11">C6-149</strain>
    </source>
</reference>
<reference evidence="11" key="2">
    <citation type="journal article" date="2021" name="PeerJ">
        <title>Extensive microbial diversity within the chicken gut microbiome revealed by metagenomics and culture.</title>
        <authorList>
            <person name="Gilroy R."/>
            <person name="Ravi A."/>
            <person name="Getino M."/>
            <person name="Pursley I."/>
            <person name="Horton D.L."/>
            <person name="Alikhan N.F."/>
            <person name="Baker D."/>
            <person name="Gharbi K."/>
            <person name="Hall N."/>
            <person name="Watson M."/>
            <person name="Adriaenssens E.M."/>
            <person name="Foster-Nyarko E."/>
            <person name="Jarju S."/>
            <person name="Secka A."/>
            <person name="Antonio M."/>
            <person name="Oren A."/>
            <person name="Chaudhuri R.R."/>
            <person name="La Ragione R."/>
            <person name="Hildebrand F."/>
            <person name="Pallen M.J."/>
        </authorList>
    </citation>
    <scope>NUCLEOTIDE SEQUENCE</scope>
    <source>
        <strain evidence="11">C6-149</strain>
    </source>
</reference>
<dbReference type="GO" id="GO:0005524">
    <property type="term" value="F:ATP binding"/>
    <property type="evidence" value="ECO:0007669"/>
    <property type="project" value="UniProtKB-KW"/>
</dbReference>
<dbReference type="PANTHER" id="PTHR43418">
    <property type="entry name" value="MULTIFUNCTIONAL TRYPTOPHAN BIOSYNTHESIS PROTEIN-RELATED"/>
    <property type="match status" value="1"/>
</dbReference>
<evidence type="ECO:0000313" key="11">
    <source>
        <dbReference type="EMBL" id="MBO8441512.1"/>
    </source>
</evidence>
<dbReference type="InterPro" id="IPR002474">
    <property type="entry name" value="CarbamoylP_synth_ssu_N"/>
</dbReference>
<dbReference type="SMART" id="SM01097">
    <property type="entry name" value="CPSase_sm_chain"/>
    <property type="match status" value="1"/>
</dbReference>
<comment type="similarity">
    <text evidence="2">Belongs to the CarA family.</text>
</comment>
<dbReference type="InterPro" id="IPR050472">
    <property type="entry name" value="Anth_synth/Amidotransfase"/>
</dbReference>
<dbReference type="PRINTS" id="PR00096">
    <property type="entry name" value="GATASE"/>
</dbReference>
<dbReference type="InterPro" id="IPR029062">
    <property type="entry name" value="Class_I_gatase-like"/>
</dbReference>
<evidence type="ECO:0000256" key="6">
    <source>
        <dbReference type="ARBA" id="ARBA00022840"/>
    </source>
</evidence>
<dbReference type="GO" id="GO:0004088">
    <property type="term" value="F:carbamoyl-phosphate synthase (glutamine-hydrolyzing) activity"/>
    <property type="evidence" value="ECO:0007669"/>
    <property type="project" value="UniProtKB-EC"/>
</dbReference>
<dbReference type="GO" id="GO:0006541">
    <property type="term" value="P:glutamine metabolic process"/>
    <property type="evidence" value="ECO:0007669"/>
    <property type="project" value="InterPro"/>
</dbReference>
<dbReference type="InterPro" id="IPR036480">
    <property type="entry name" value="CarbP_synth_ssu_N_sf"/>
</dbReference>
<dbReference type="Gene3D" id="3.50.30.20">
    <property type="entry name" value="Carbamoyl-phosphate synthase small subunit, N-terminal domain"/>
    <property type="match status" value="1"/>
</dbReference>
<dbReference type="NCBIfam" id="NF009475">
    <property type="entry name" value="PRK12838.1"/>
    <property type="match status" value="1"/>
</dbReference>
<evidence type="ECO:0000313" key="12">
    <source>
        <dbReference type="Proteomes" id="UP000823614"/>
    </source>
</evidence>
<evidence type="ECO:0000256" key="3">
    <source>
        <dbReference type="ARBA" id="ARBA00012738"/>
    </source>
</evidence>
<dbReference type="SUPFAM" id="SSF52021">
    <property type="entry name" value="Carbamoyl phosphate synthetase, small subunit N-terminal domain"/>
    <property type="match status" value="1"/>
</dbReference>
<dbReference type="SUPFAM" id="SSF52317">
    <property type="entry name" value="Class I glutamine amidotransferase-like"/>
    <property type="match status" value="1"/>
</dbReference>
<evidence type="ECO:0000259" key="10">
    <source>
        <dbReference type="SMART" id="SM01097"/>
    </source>
</evidence>
<dbReference type="PANTHER" id="PTHR43418:SF7">
    <property type="entry name" value="CARBAMOYL-PHOSPHATE SYNTHASE SMALL CHAIN"/>
    <property type="match status" value="1"/>
</dbReference>
<dbReference type="InterPro" id="IPR035686">
    <property type="entry name" value="CPSase_GATase1"/>
</dbReference>
<evidence type="ECO:0000256" key="8">
    <source>
        <dbReference type="ARBA" id="ARBA00044340"/>
    </source>
</evidence>
<evidence type="ECO:0000256" key="2">
    <source>
        <dbReference type="ARBA" id="ARBA00007800"/>
    </source>
</evidence>
<keyword evidence="7" id="KW-0315">Glutamine amidotransferase</keyword>
<comment type="caution">
    <text evidence="11">The sequence shown here is derived from an EMBL/GenBank/DDBJ whole genome shotgun (WGS) entry which is preliminary data.</text>
</comment>
<keyword evidence="6" id="KW-0067">ATP-binding</keyword>
<dbReference type="InterPro" id="IPR017926">
    <property type="entry name" value="GATASE"/>
</dbReference>
<comment type="catalytic activity">
    <reaction evidence="9">
        <text>hydrogencarbonate + L-glutamine + 2 ATP + H2O = carbamoyl phosphate + L-glutamate + 2 ADP + phosphate + 2 H(+)</text>
        <dbReference type="Rhea" id="RHEA:18633"/>
        <dbReference type="ChEBI" id="CHEBI:15377"/>
        <dbReference type="ChEBI" id="CHEBI:15378"/>
        <dbReference type="ChEBI" id="CHEBI:17544"/>
        <dbReference type="ChEBI" id="CHEBI:29985"/>
        <dbReference type="ChEBI" id="CHEBI:30616"/>
        <dbReference type="ChEBI" id="CHEBI:43474"/>
        <dbReference type="ChEBI" id="CHEBI:58228"/>
        <dbReference type="ChEBI" id="CHEBI:58359"/>
        <dbReference type="ChEBI" id="CHEBI:456216"/>
        <dbReference type="EC" id="6.3.5.5"/>
    </reaction>
</comment>
<keyword evidence="4" id="KW-0436">Ligase</keyword>
<evidence type="ECO:0000256" key="5">
    <source>
        <dbReference type="ARBA" id="ARBA00022741"/>
    </source>
</evidence>
<dbReference type="GO" id="GO:0006207">
    <property type="term" value="P:'de novo' pyrimidine nucleobase biosynthetic process"/>
    <property type="evidence" value="ECO:0007669"/>
    <property type="project" value="InterPro"/>
</dbReference>
<protein>
    <recommendedName>
        <fullName evidence="3">carbamoyl-phosphate synthase (glutamine-hydrolyzing)</fullName>
        <ecNumber evidence="3">6.3.5.5</ecNumber>
    </recommendedName>
    <alternativeName>
        <fullName evidence="8">Arginine-specific carbamoyl phosphate synthetase, glutamine chain</fullName>
    </alternativeName>
</protein>
<dbReference type="CDD" id="cd01744">
    <property type="entry name" value="GATase1_CPSase"/>
    <property type="match status" value="1"/>
</dbReference>
<proteinExistence type="inferred from homology"/>
<dbReference type="PROSITE" id="PS51273">
    <property type="entry name" value="GATASE_TYPE_1"/>
    <property type="match status" value="1"/>
</dbReference>
<comment type="pathway">
    <text evidence="1">Amino-acid biosynthesis; L-arginine biosynthesis; carbamoyl phosphate from bicarbonate: step 1/1.</text>
</comment>
<dbReference type="InterPro" id="IPR006274">
    <property type="entry name" value="CarbamoylP_synth_ssu"/>
</dbReference>
<dbReference type="Proteomes" id="UP000823614">
    <property type="component" value="Unassembled WGS sequence"/>
</dbReference>
<name>A0A9D9H9N9_9LACO</name>
<dbReference type="AlphaFoldDB" id="A0A9D9H9N9"/>
<dbReference type="Pfam" id="PF00988">
    <property type="entry name" value="CPSase_sm_chain"/>
    <property type="match status" value="1"/>
</dbReference>